<feature type="binding site" evidence="4">
    <location>
        <position position="60"/>
    </location>
    <ligand>
        <name>Zn(2+)</name>
        <dbReference type="ChEBI" id="CHEBI:29105"/>
    </ligand>
</feature>
<dbReference type="GO" id="GO:0006412">
    <property type="term" value="P:translation"/>
    <property type="evidence" value="ECO:0007669"/>
    <property type="project" value="UniProtKB-UniRule"/>
</dbReference>
<keyword evidence="4" id="KW-0863">Zinc-finger</keyword>
<comment type="similarity">
    <text evidence="4">Belongs to the eukaryotic ribosomal protein eL43 family. Putative zinc-binding subfamily.</text>
</comment>
<keyword evidence="1 4" id="KW-0694">RNA-binding</keyword>
<dbReference type="GO" id="GO:0005840">
    <property type="term" value="C:ribosome"/>
    <property type="evidence" value="ECO:0007669"/>
    <property type="project" value="UniProtKB-KW"/>
</dbReference>
<protein>
    <recommendedName>
        <fullName evidence="4">Large ribosomal subunit protein eL43</fullName>
    </recommendedName>
</protein>
<evidence type="ECO:0000256" key="3">
    <source>
        <dbReference type="ARBA" id="ARBA00023274"/>
    </source>
</evidence>
<dbReference type="EMBL" id="MIYU01000012">
    <property type="protein sequence ID" value="OIR16597.1"/>
    <property type="molecule type" value="Genomic_DNA"/>
</dbReference>
<name>A0A1J5TJX7_9ARCH</name>
<organism evidence="5 6">
    <name type="scientific">Marine Group III euryarchaeote CG-Bathy1</name>
    <dbReference type="NCBI Taxonomy" id="1889001"/>
    <lineage>
        <taxon>Archaea</taxon>
        <taxon>Methanobacteriati</taxon>
        <taxon>Thermoplasmatota</taxon>
        <taxon>Thermoplasmata</taxon>
        <taxon>Candidatus Thermoprofundales</taxon>
    </lineage>
</organism>
<dbReference type="PANTHER" id="PTHR48129">
    <property type="entry name" value="60S RIBOSOMAL PROTEIN L37A"/>
    <property type="match status" value="1"/>
</dbReference>
<gene>
    <name evidence="4" type="primary">rpl37ae</name>
    <name evidence="5" type="ORF">BEU04_01265</name>
</gene>
<dbReference type="InterPro" id="IPR011332">
    <property type="entry name" value="Ribosomal_zn-bd"/>
</dbReference>
<keyword evidence="2 4" id="KW-0689">Ribosomal protein</keyword>
<keyword evidence="4" id="KW-0862">Zinc</keyword>
<dbReference type="InterPro" id="IPR011331">
    <property type="entry name" value="Ribosomal_eL37/eL43"/>
</dbReference>
<dbReference type="SUPFAM" id="SSF57829">
    <property type="entry name" value="Zn-binding ribosomal proteins"/>
    <property type="match status" value="1"/>
</dbReference>
<dbReference type="Gene3D" id="2.20.25.30">
    <property type="match status" value="1"/>
</dbReference>
<feature type="binding site" evidence="4">
    <location>
        <position position="39"/>
    </location>
    <ligand>
        <name>Zn(2+)</name>
        <dbReference type="ChEBI" id="CHEBI:29105"/>
    </ligand>
</feature>
<evidence type="ECO:0000256" key="1">
    <source>
        <dbReference type="ARBA" id="ARBA00022884"/>
    </source>
</evidence>
<comment type="cofactor">
    <cofactor evidence="4">
        <name>Zn(2+)</name>
        <dbReference type="ChEBI" id="CHEBI:29105"/>
    </cofactor>
    <text evidence="4">Binds 1 zinc ion per subunit.</text>
</comment>
<keyword evidence="4" id="KW-0699">rRNA-binding</keyword>
<proteinExistence type="inferred from homology"/>
<dbReference type="PANTHER" id="PTHR48129:SF1">
    <property type="entry name" value="LARGE RIBOSOMAL SUBUNIT PROTEIN EL43"/>
    <property type="match status" value="1"/>
</dbReference>
<dbReference type="GO" id="GO:1990904">
    <property type="term" value="C:ribonucleoprotein complex"/>
    <property type="evidence" value="ECO:0007669"/>
    <property type="project" value="UniProtKB-KW"/>
</dbReference>
<evidence type="ECO:0000256" key="4">
    <source>
        <dbReference type="HAMAP-Rule" id="MF_00327"/>
    </source>
</evidence>
<dbReference type="NCBIfam" id="NF003058">
    <property type="entry name" value="PRK03976.1"/>
    <property type="match status" value="1"/>
</dbReference>
<dbReference type="AlphaFoldDB" id="A0A1J5TJX7"/>
<dbReference type="HAMAP" id="MF_00327">
    <property type="entry name" value="Ribosomal_eL43"/>
    <property type="match status" value="1"/>
</dbReference>
<evidence type="ECO:0000313" key="5">
    <source>
        <dbReference type="EMBL" id="OIR16597.1"/>
    </source>
</evidence>
<keyword evidence="4" id="KW-0479">Metal-binding</keyword>
<dbReference type="Pfam" id="PF01780">
    <property type="entry name" value="Ribosomal_L37ae"/>
    <property type="match status" value="1"/>
</dbReference>
<comment type="caution">
    <text evidence="5">The sequence shown here is derived from an EMBL/GenBank/DDBJ whole genome shotgun (WGS) entry which is preliminary data.</text>
</comment>
<dbReference type="InterPro" id="IPR050522">
    <property type="entry name" value="Ribosomal_protein_eL43"/>
</dbReference>
<accession>A0A1J5TJX7</accession>
<evidence type="ECO:0000313" key="6">
    <source>
        <dbReference type="Proteomes" id="UP000183815"/>
    </source>
</evidence>
<feature type="binding site" evidence="4">
    <location>
        <position position="42"/>
    </location>
    <ligand>
        <name>Zn(2+)</name>
        <dbReference type="ChEBI" id="CHEBI:29105"/>
    </ligand>
</feature>
<feature type="binding site" evidence="4">
    <location>
        <position position="57"/>
    </location>
    <ligand>
        <name>Zn(2+)</name>
        <dbReference type="ChEBI" id="CHEBI:29105"/>
    </ligand>
</feature>
<comment type="function">
    <text evidence="4">Binds to the 23S rRNA.</text>
</comment>
<feature type="zinc finger region" description="C4-type" evidence="4">
    <location>
        <begin position="39"/>
        <end position="60"/>
    </location>
</feature>
<comment type="subunit">
    <text evidence="4">Part of the 50S ribosomal subunit.</text>
</comment>
<dbReference type="GO" id="GO:0008270">
    <property type="term" value="F:zinc ion binding"/>
    <property type="evidence" value="ECO:0007669"/>
    <property type="project" value="UniProtKB-UniRule"/>
</dbReference>
<sequence>MSSGTKKAGSTGRLGAKYGVSVRRKIGEVEKKQKRNHECPQCTHVKVKRVSTGIYECKHCDYKYASGAYYPTMGDN</sequence>
<keyword evidence="3 4" id="KW-0687">Ribonucleoprotein</keyword>
<dbReference type="Proteomes" id="UP000183815">
    <property type="component" value="Unassembled WGS sequence"/>
</dbReference>
<reference evidence="5 6" key="1">
    <citation type="submission" date="2016-08" db="EMBL/GenBank/DDBJ databases">
        <title>New Insights into Marine Group III Euryarchaeota, from dark to light.</title>
        <authorList>
            <person name="Haro-Moreno J.M."/>
            <person name="Rodriguez-Valera F."/>
            <person name="Lopez-Garcia P."/>
            <person name="Moreira D."/>
            <person name="Martin-Cuadrado A.B."/>
        </authorList>
    </citation>
    <scope>NUCLEOTIDE SEQUENCE [LARGE SCALE GENOMIC DNA]</scope>
    <source>
        <strain evidence="5">CG-Bathy1</strain>
    </source>
</reference>
<dbReference type="InterPro" id="IPR002674">
    <property type="entry name" value="Ribosomal_eL43"/>
</dbReference>
<dbReference type="GO" id="GO:0070180">
    <property type="term" value="F:large ribosomal subunit rRNA binding"/>
    <property type="evidence" value="ECO:0007669"/>
    <property type="project" value="UniProtKB-UniRule"/>
</dbReference>
<dbReference type="GO" id="GO:0003735">
    <property type="term" value="F:structural constituent of ribosome"/>
    <property type="evidence" value="ECO:0007669"/>
    <property type="project" value="InterPro"/>
</dbReference>
<evidence type="ECO:0000256" key="2">
    <source>
        <dbReference type="ARBA" id="ARBA00022980"/>
    </source>
</evidence>